<dbReference type="PANTHER" id="PTHR34853:SF1">
    <property type="entry name" value="LIPASE 5"/>
    <property type="match status" value="1"/>
</dbReference>
<dbReference type="InterPro" id="IPR005152">
    <property type="entry name" value="Lipase_secreted"/>
</dbReference>
<evidence type="ECO:0000313" key="2">
    <source>
        <dbReference type="EMBL" id="KAF2829412.1"/>
    </source>
</evidence>
<evidence type="ECO:0000256" key="1">
    <source>
        <dbReference type="PIRNR" id="PIRNR029171"/>
    </source>
</evidence>
<dbReference type="EMBL" id="MU006221">
    <property type="protein sequence ID" value="KAF2829412.1"/>
    <property type="molecule type" value="Genomic_DNA"/>
</dbReference>
<dbReference type="SUPFAM" id="SSF53474">
    <property type="entry name" value="alpha/beta-Hydrolases"/>
    <property type="match status" value="1"/>
</dbReference>
<keyword evidence="2" id="KW-0378">Hydrolase</keyword>
<dbReference type="PANTHER" id="PTHR34853">
    <property type="match status" value="1"/>
</dbReference>
<dbReference type="OrthoDB" id="5382058at2759"/>
<accession>A0A6A7A809</accession>
<gene>
    <name evidence="2" type="ORF">CC86DRAFT_444485</name>
</gene>
<sequence>MVESTNLTARYAPALDFERAGYATGPVTSDPFYAIDAEWDDSEPGTVFRVESMNTSEYTLPPGVAGVRILYQSENLNGTRTLTSGAILFPYTPLKSQDGGNAVVVWAHGTSGLYANAAPSHLRNLWQHYIGPFPLALHGYIVIMPDYSGLGVSIDGKGKPIVHEYLDYGFKAAFAVMGHSQGGGVAWSFAERMHTHPVAGYLGSIPISPVTKILSETMPLRAVLAAGTLWGIENIFPDFDMNTILTEAGKERMQADKALDGNAGITKTFYLGADLFVPGWKDNEYVQRFNALVHSGGRPIAGPMLLIQGENDPLIFFPIVRAAAEETVIYSNISHVPANWVSQRLWLDWIRDRFEGKQTEQSLKVNVVKPLRPADTYASEMNWYVGFATEYYHTP</sequence>
<dbReference type="Proteomes" id="UP000799424">
    <property type="component" value="Unassembled WGS sequence"/>
</dbReference>
<evidence type="ECO:0000313" key="3">
    <source>
        <dbReference type="Proteomes" id="UP000799424"/>
    </source>
</evidence>
<dbReference type="GO" id="GO:0004806">
    <property type="term" value="F:triacylglycerol lipase activity"/>
    <property type="evidence" value="ECO:0007669"/>
    <property type="project" value="UniProtKB-UniRule"/>
</dbReference>
<name>A0A6A7A809_9PLEO</name>
<organism evidence="2 3">
    <name type="scientific">Ophiobolus disseminans</name>
    <dbReference type="NCBI Taxonomy" id="1469910"/>
    <lineage>
        <taxon>Eukaryota</taxon>
        <taxon>Fungi</taxon>
        <taxon>Dikarya</taxon>
        <taxon>Ascomycota</taxon>
        <taxon>Pezizomycotina</taxon>
        <taxon>Dothideomycetes</taxon>
        <taxon>Pleosporomycetidae</taxon>
        <taxon>Pleosporales</taxon>
        <taxon>Pleosporineae</taxon>
        <taxon>Phaeosphaeriaceae</taxon>
        <taxon>Ophiobolus</taxon>
    </lineage>
</organism>
<dbReference type="InterPro" id="IPR029058">
    <property type="entry name" value="AB_hydrolase_fold"/>
</dbReference>
<dbReference type="GO" id="GO:0016042">
    <property type="term" value="P:lipid catabolic process"/>
    <property type="evidence" value="ECO:0007669"/>
    <property type="project" value="UniProtKB-UniRule"/>
</dbReference>
<dbReference type="Gene3D" id="3.40.50.1820">
    <property type="entry name" value="alpha/beta hydrolase"/>
    <property type="match status" value="2"/>
</dbReference>
<comment type="similarity">
    <text evidence="1">Belongs to the AB hydrolase superfamily. Lipase family.</text>
</comment>
<dbReference type="PIRSF" id="PIRSF029171">
    <property type="entry name" value="Esterase_LipA"/>
    <property type="match status" value="1"/>
</dbReference>
<dbReference type="AlphaFoldDB" id="A0A6A7A809"/>
<proteinExistence type="inferred from homology"/>
<keyword evidence="3" id="KW-1185">Reference proteome</keyword>
<reference evidence="2" key="1">
    <citation type="journal article" date="2020" name="Stud. Mycol.">
        <title>101 Dothideomycetes genomes: a test case for predicting lifestyles and emergence of pathogens.</title>
        <authorList>
            <person name="Haridas S."/>
            <person name="Albert R."/>
            <person name="Binder M."/>
            <person name="Bloem J."/>
            <person name="Labutti K."/>
            <person name="Salamov A."/>
            <person name="Andreopoulos B."/>
            <person name="Baker S."/>
            <person name="Barry K."/>
            <person name="Bills G."/>
            <person name="Bluhm B."/>
            <person name="Cannon C."/>
            <person name="Castanera R."/>
            <person name="Culley D."/>
            <person name="Daum C."/>
            <person name="Ezra D."/>
            <person name="Gonzalez J."/>
            <person name="Henrissat B."/>
            <person name="Kuo A."/>
            <person name="Liang C."/>
            <person name="Lipzen A."/>
            <person name="Lutzoni F."/>
            <person name="Magnuson J."/>
            <person name="Mondo S."/>
            <person name="Nolan M."/>
            <person name="Ohm R."/>
            <person name="Pangilinan J."/>
            <person name="Park H.-J."/>
            <person name="Ramirez L."/>
            <person name="Alfaro M."/>
            <person name="Sun H."/>
            <person name="Tritt A."/>
            <person name="Yoshinaga Y."/>
            <person name="Zwiers L.-H."/>
            <person name="Turgeon B."/>
            <person name="Goodwin S."/>
            <person name="Spatafora J."/>
            <person name="Crous P."/>
            <person name="Grigoriev I."/>
        </authorList>
    </citation>
    <scope>NUCLEOTIDE SEQUENCE</scope>
    <source>
        <strain evidence="2">CBS 113818</strain>
    </source>
</reference>
<protein>
    <submittedName>
        <fullName evidence="2">Alpha/beta-hydrolase</fullName>
    </submittedName>
</protein>